<dbReference type="GO" id="GO:0005829">
    <property type="term" value="C:cytosol"/>
    <property type="evidence" value="ECO:0007669"/>
    <property type="project" value="TreeGrafter"/>
</dbReference>
<protein>
    <submittedName>
        <fullName evidence="1">YecM protein</fullName>
    </submittedName>
</protein>
<name>A0A1N6M0N3_9VIBR</name>
<dbReference type="Proteomes" id="UP000184774">
    <property type="component" value="Unassembled WGS sequence"/>
</dbReference>
<dbReference type="OrthoDB" id="5689462at2"/>
<evidence type="ECO:0000313" key="2">
    <source>
        <dbReference type="EMBL" id="SIO92926.1"/>
    </source>
</evidence>
<organism evidence="2 3">
    <name type="scientific">Vibrio spartinae</name>
    <dbReference type="NCBI Taxonomy" id="1918945"/>
    <lineage>
        <taxon>Bacteria</taxon>
        <taxon>Pseudomonadati</taxon>
        <taxon>Pseudomonadota</taxon>
        <taxon>Gammaproteobacteria</taxon>
        <taxon>Vibrionales</taxon>
        <taxon>Vibrionaceae</taxon>
        <taxon>Vibrio</taxon>
    </lineage>
</organism>
<sequence>MHSLLTTNRLTPTQMYQDVTFFIDKINRLCDILQLDLTVFQLDHIAMRVNDWQLAEAAHQAWLNEGMEISSANINGRPIIVIELETPILLGGWSTHCLELPYPVKGKNYPRQGWEHVEFVIPSSATNVDDFLQEIWQRFPALEQMWPTLEQRGITVKCSAPKGERERLANPTIAFRQGDICLKLHPHSLAHVIASEHQI</sequence>
<dbReference type="Proteomes" id="UP000515264">
    <property type="component" value="Chromosome 1"/>
</dbReference>
<dbReference type="EMBL" id="CP046268">
    <property type="protein sequence ID" value="QMV15058.1"/>
    <property type="molecule type" value="Genomic_DNA"/>
</dbReference>
<reference evidence="1" key="2">
    <citation type="submission" date="2019-11" db="EMBL/GenBank/DDBJ databases">
        <authorList>
            <person name="January G."/>
            <person name="Bunk B."/>
        </authorList>
    </citation>
    <scope>NUCLEOTIDE SEQUENCE</scope>
    <source>
        <strain evidence="1">3.6</strain>
    </source>
</reference>
<evidence type="ECO:0000313" key="4">
    <source>
        <dbReference type="Proteomes" id="UP000515264"/>
    </source>
</evidence>
<keyword evidence="4" id="KW-1185">Reference proteome</keyword>
<evidence type="ECO:0000313" key="3">
    <source>
        <dbReference type="Proteomes" id="UP000184774"/>
    </source>
</evidence>
<evidence type="ECO:0000313" key="1">
    <source>
        <dbReference type="EMBL" id="QMV15058.1"/>
    </source>
</evidence>
<reference evidence="1 4" key="3">
    <citation type="journal article" date="2020" name="J. Nat. Prod.">
        <title>Genomics-Metabolomics Profiling Disclosed Marine Vibrio spartinae 3.6 as a Producer of a New Branched Side Chain Prodigiosin.</title>
        <authorList>
            <person name="Vitale G.A."/>
            <person name="Sciarretta M."/>
            <person name="Palma Esposito F."/>
            <person name="January G.G."/>
            <person name="Giaccio M."/>
            <person name="Bunk B."/>
            <person name="Sproer C."/>
            <person name="Bajerski F."/>
            <person name="Power D."/>
            <person name="Festa C."/>
            <person name="Monti M.C."/>
            <person name="D'Auria M.V."/>
            <person name="de Pascale D."/>
        </authorList>
    </citation>
    <scope>NUCLEOTIDE SEQUENCE [LARGE SCALE GENOMIC DNA]</scope>
    <source>
        <strain evidence="1 4">3.6</strain>
    </source>
</reference>
<dbReference type="NCBIfam" id="NF008683">
    <property type="entry name" value="PRK11700.1-6"/>
    <property type="match status" value="1"/>
</dbReference>
<dbReference type="PANTHER" id="PTHR37519:SF1">
    <property type="entry name" value="DIHYDROXYBIPHENYL DIOXYGENASE DOMAIN-CONTAINING PROTEIN"/>
    <property type="match status" value="1"/>
</dbReference>
<dbReference type="InterPro" id="IPR010393">
    <property type="entry name" value="DUF991_YecM-like"/>
</dbReference>
<dbReference type="Pfam" id="PF06185">
    <property type="entry name" value="YecM"/>
    <property type="match status" value="1"/>
</dbReference>
<accession>A0A1N6M0N3</accession>
<proteinExistence type="predicted"/>
<dbReference type="SUPFAM" id="SSF54593">
    <property type="entry name" value="Glyoxalase/Bleomycin resistance protein/Dihydroxybiphenyl dioxygenase"/>
    <property type="match status" value="1"/>
</dbReference>
<dbReference type="EMBL" id="FSSB01000007">
    <property type="protein sequence ID" value="SIO92926.1"/>
    <property type="molecule type" value="Genomic_DNA"/>
</dbReference>
<reference evidence="2 3" key="1">
    <citation type="submission" date="2016-12" db="EMBL/GenBank/DDBJ databases">
        <authorList>
            <person name="Song W.-J."/>
            <person name="Kurnit D.M."/>
        </authorList>
    </citation>
    <scope>NUCLEOTIDE SEQUENCE [LARGE SCALE GENOMIC DNA]</scope>
    <source>
        <strain evidence="2 3">CECT 9026</strain>
    </source>
</reference>
<gene>
    <name evidence="2" type="ORF">VSP9026_00559</name>
    <name evidence="1" type="ORF">Vspart_02336</name>
</gene>
<dbReference type="RefSeq" id="WP_074371542.1">
    <property type="nucleotide sequence ID" value="NZ_AP024907.1"/>
</dbReference>
<dbReference type="PANTHER" id="PTHR37519">
    <property type="match status" value="1"/>
</dbReference>
<dbReference type="Gene3D" id="3.10.180.10">
    <property type="entry name" value="2,3-Dihydroxybiphenyl 1,2-Dioxygenase, domain 1"/>
    <property type="match status" value="1"/>
</dbReference>
<dbReference type="InterPro" id="IPR029068">
    <property type="entry name" value="Glyas_Bleomycin-R_OHBP_Dase"/>
</dbReference>
<dbReference type="AlphaFoldDB" id="A0A1N6M0N3"/>